<dbReference type="AlphaFoldDB" id="A0AAW0E6U3"/>
<dbReference type="Gene3D" id="1.20.1280.50">
    <property type="match status" value="1"/>
</dbReference>
<accession>A0AAW0E6U3</accession>
<proteinExistence type="predicted"/>
<protein>
    <recommendedName>
        <fullName evidence="3">F-box domain-containing protein</fullName>
    </recommendedName>
</protein>
<reference evidence="1 2" key="1">
    <citation type="journal article" date="2024" name="J Genomics">
        <title>Draft genome sequencing and assembly of Favolaschia claudopus CIRM-BRFM 2984 isolated from oak limbs.</title>
        <authorList>
            <person name="Navarro D."/>
            <person name="Drula E."/>
            <person name="Chaduli D."/>
            <person name="Cazenave R."/>
            <person name="Ahrendt S."/>
            <person name="Wang J."/>
            <person name="Lipzen A."/>
            <person name="Daum C."/>
            <person name="Barry K."/>
            <person name="Grigoriev I.V."/>
            <person name="Favel A."/>
            <person name="Rosso M.N."/>
            <person name="Martin F."/>
        </authorList>
    </citation>
    <scope>NUCLEOTIDE SEQUENCE [LARGE SCALE GENOMIC DNA]</scope>
    <source>
        <strain evidence="1 2">CIRM-BRFM 2984</strain>
    </source>
</reference>
<dbReference type="InterPro" id="IPR032675">
    <property type="entry name" value="LRR_dom_sf"/>
</dbReference>
<organism evidence="1 2">
    <name type="scientific">Favolaschia claudopus</name>
    <dbReference type="NCBI Taxonomy" id="2862362"/>
    <lineage>
        <taxon>Eukaryota</taxon>
        <taxon>Fungi</taxon>
        <taxon>Dikarya</taxon>
        <taxon>Basidiomycota</taxon>
        <taxon>Agaricomycotina</taxon>
        <taxon>Agaricomycetes</taxon>
        <taxon>Agaricomycetidae</taxon>
        <taxon>Agaricales</taxon>
        <taxon>Marasmiineae</taxon>
        <taxon>Mycenaceae</taxon>
        <taxon>Favolaschia</taxon>
    </lineage>
</organism>
<gene>
    <name evidence="1" type="ORF">R3P38DRAFT_3251966</name>
</gene>
<evidence type="ECO:0000313" key="1">
    <source>
        <dbReference type="EMBL" id="KAK7059700.1"/>
    </source>
</evidence>
<name>A0AAW0E6U3_9AGAR</name>
<dbReference type="Proteomes" id="UP001362999">
    <property type="component" value="Unassembled WGS sequence"/>
</dbReference>
<dbReference type="EMBL" id="JAWWNJ010000003">
    <property type="protein sequence ID" value="KAK7059700.1"/>
    <property type="molecule type" value="Genomic_DNA"/>
</dbReference>
<dbReference type="Gene3D" id="3.80.10.10">
    <property type="entry name" value="Ribonuclease Inhibitor"/>
    <property type="match status" value="1"/>
</dbReference>
<keyword evidence="2" id="KW-1185">Reference proteome</keyword>
<evidence type="ECO:0000313" key="2">
    <source>
        <dbReference type="Proteomes" id="UP001362999"/>
    </source>
</evidence>
<sequence>MSVFPQELYDLVISLITDTDSLASCSLVCRNWIPSTRINLFRRLRPLVISPSSLPQVLLLVDNSISTISPYISSLVLKDWSLTCSKSFYPLLPRIAGRMTAVESLVFYSCDWEEMSNGVFNFLVFYFRNTLKSLELRECPYRTFEGLLGLVCSFPMLETLSLHRLVVDRTALSPEPNARKNAPPPHLRSIHALGSVKSELMKWTLKSHLDIEEVSLGPILPGEARLVGKLLRGLKSTLKHLTLCGESVPNMHREISLKHNWQLTTIHFANLMLHPRNSDGMSWFIYLLYGIQGSSLRDLTFSVCPHSPRLENLGAIDWLALRTCLDRPQFMCLESVMFLFSMSEAGGVKWWDGYVENAEVFVRTRLDLPQFQDSGILGFDFGREVDAETEESDESD</sequence>
<evidence type="ECO:0008006" key="3">
    <source>
        <dbReference type="Google" id="ProtNLM"/>
    </source>
</evidence>
<comment type="caution">
    <text evidence="1">The sequence shown here is derived from an EMBL/GenBank/DDBJ whole genome shotgun (WGS) entry which is preliminary data.</text>
</comment>
<dbReference type="SUPFAM" id="SSF52047">
    <property type="entry name" value="RNI-like"/>
    <property type="match status" value="1"/>
</dbReference>